<dbReference type="InterPro" id="IPR027417">
    <property type="entry name" value="P-loop_NTPase"/>
</dbReference>
<feature type="compositionally biased region" description="Low complexity" evidence="8">
    <location>
        <begin position="1400"/>
        <end position="1414"/>
    </location>
</feature>
<feature type="compositionally biased region" description="Basic and acidic residues" evidence="8">
    <location>
        <begin position="504"/>
        <end position="513"/>
    </location>
</feature>
<keyword evidence="2" id="KW-0963">Cytoplasm</keyword>
<sequence>MTSTSVKVALRIRPLSTKETIQGCNECLSLIPDAPQQILIGTDRSFTFDYVFPSDTEQEEVFEDCAISLLDKFVEGQTGSGKTYSMGTALDGSNISAEHINEAAGMVPRSIHRLFNDLNDRKSKNPSYQFEVFVTFLELYNEDLVDLLNPQNRENIKKGKNDLMIREDSNGQIYWAGVKEIPVNSPKELLDQLQQGSSYRTVASTDMNMVSSRSHAIFSVILKQTKVENIEDNKENCVPETSSKKKKPKTLTSKIVSKFHFVDLAGSERLKRTNAVGDRAKEGIAINGGLLALGNVISALGDESRKATHVPYRDSKLTRLLQDSLGGNSQTLMLACVSPADSNFMETLNTLKYANRARNIKNKVSVNESYGGNSVEINQLRSQIAQLRMEIQMLRSSGADEENSRKYEEEITHLRGELGLTKMRLQTTEQELVMSNTEKNTLLMEIGFNDQDLSEADRSHKMQTHHIIQAYEQKILDFKNQVADLQAQTYTSPRKSSFAGSTPGREKGQHIKFLDNNSSDDDDQNHEKKIKKKRSRKQKTRADGLRRRSARAIEKAKEQIKQGFLLLKNGGGAINDDPLMMNQLIKTPSSTKSESYIDQMMANHANNKEKRRSSSVSFSDIQTLEVPQWQESNPPPQPSTRRTSNSSRSVSFSDQPPSPGSTKSSQNSYGLNTQQNALTLTRMLHQIQADIAVKEQLVTQLERAEQEFTYMRAEYEQRLAHMQETLITLQRERDTALKRAAHSSTGVSTRDKNSILAELKARYEHKMKKLIQEIGELRRKYNEATQVNATAKSQNESTLKSMRAQIEQLKAEKMRMIKHMKERDYRVREMTERSQREIQNLRRKEKSAQEQKKRLERQSEMQKLMLDKRQKEVLQTTGKLKSVMTLLKRTSTPKSIAKAFRKNRNKTATDSPSRRTSDDISNIYEEFYGSGYDKKKVLDDVINKYITSRQQISLMDELFDKRDNLQSEKKELLKERESIISSAVFDEPTTKEAQNIDDRIEMINSEISYISARIRVLQAEAARNATIEPVENDVNHQEIHEEQQVGDNSKNSNDKDHKNNKSGKSEKKISFSLPTPEASYDAAVSILRNLDSFESQTILESFFDDIVKLRTGEWSKDMTLASQQKEILDLKKSLLAMRRAAVMATAEYEKRNKELEELIRRNTGERDGRSPSPISPESRELHIVGIEDDATNSLSWFERIYETALSQVEVAMSIRGTPTNESGSLSRRNSSYATNETGSLSRRNSSYTTNETGSLSRRNSSYTTNETGSLSRRNSSYGTNENGSFSIRNSSYGTSKDTPINENDPLSRRSSHSNGSRRNSSYSNGSSSKRNSLFVEDDTAIHSSSIETSNTPNVPTRSNNTRPSLPSVWLNTHKETTTESIDHKSTSSGGSSRAMKRDGSNGSNSGSKKLGSAGRRLKRPEGSSTPSAPSAPSTPKEENFPNVAWADERTSSEKNKSTQQQVKPPPLSRRRESFATHSRQNSSSMGFYSETHNREGSRDSGYFSGIDKRRSQSSMAHRESKDFSNLVRQSSYGRSSPESDDNVSVTSERRGHSHVRSETPEGGNVYDRLSRSHTQASSAKNTPTRRLMRHVKQNSGGVNSALAALEGRRSEYETTTEPLTAVSN</sequence>
<feature type="compositionally biased region" description="Basic and acidic residues" evidence="8">
    <location>
        <begin position="1506"/>
        <end position="1522"/>
    </location>
</feature>
<name>A0ABM8VZY6_GIGMA</name>
<dbReference type="Proteomes" id="UP000789901">
    <property type="component" value="Unassembled WGS sequence"/>
</dbReference>
<dbReference type="EMBL" id="CAJVQB010000446">
    <property type="protein sequence ID" value="CAG8489476.1"/>
    <property type="molecule type" value="Genomic_DNA"/>
</dbReference>
<accession>A0ABM8VZY6</accession>
<feature type="compositionally biased region" description="Basic and acidic residues" evidence="8">
    <location>
        <begin position="1372"/>
        <end position="1385"/>
    </location>
</feature>
<proteinExistence type="inferred from homology"/>
<evidence type="ECO:0000256" key="3">
    <source>
        <dbReference type="ARBA" id="ARBA00022741"/>
    </source>
</evidence>
<gene>
    <name evidence="10" type="ORF">GMARGA_LOCUS1648</name>
</gene>
<feature type="compositionally biased region" description="Polar residues" evidence="8">
    <location>
        <begin position="1343"/>
        <end position="1364"/>
    </location>
</feature>
<feature type="compositionally biased region" description="Low complexity" evidence="8">
    <location>
        <begin position="1312"/>
        <end position="1331"/>
    </location>
</feature>
<feature type="compositionally biased region" description="Basic residues" evidence="8">
    <location>
        <begin position="528"/>
        <end position="539"/>
    </location>
</feature>
<protein>
    <submittedName>
        <fullName evidence="10">20594_t:CDS:1</fullName>
    </submittedName>
</protein>
<dbReference type="InterPro" id="IPR001752">
    <property type="entry name" value="Kinesin_motor_dom"/>
</dbReference>
<dbReference type="CDD" id="cd01372">
    <property type="entry name" value="KISc_KIF4"/>
    <property type="match status" value="1"/>
</dbReference>
<evidence type="ECO:0000256" key="1">
    <source>
        <dbReference type="ARBA" id="ARBA00004496"/>
    </source>
</evidence>
<keyword evidence="11" id="KW-1185">Reference proteome</keyword>
<dbReference type="InterPro" id="IPR019821">
    <property type="entry name" value="Kinesin_motor_CS"/>
</dbReference>
<feature type="compositionally biased region" description="Basic and acidic residues" evidence="8">
    <location>
        <begin position="1446"/>
        <end position="1456"/>
    </location>
</feature>
<feature type="region of interest" description="Disordered" evidence="8">
    <location>
        <begin position="1159"/>
        <end position="1183"/>
    </location>
</feature>
<evidence type="ECO:0000256" key="7">
    <source>
        <dbReference type="SAM" id="Coils"/>
    </source>
</evidence>
<reference evidence="10 11" key="1">
    <citation type="submission" date="2021-06" db="EMBL/GenBank/DDBJ databases">
        <authorList>
            <person name="Kallberg Y."/>
            <person name="Tangrot J."/>
            <person name="Rosling A."/>
        </authorList>
    </citation>
    <scope>NUCLEOTIDE SEQUENCE [LARGE SCALE GENOMIC DNA]</scope>
    <source>
        <strain evidence="10 11">120-4 pot B 10/14</strain>
    </source>
</reference>
<evidence type="ECO:0000256" key="8">
    <source>
        <dbReference type="SAM" id="MobiDB-lite"/>
    </source>
</evidence>
<dbReference type="PRINTS" id="PR00380">
    <property type="entry name" value="KINESINHEAVY"/>
</dbReference>
<feature type="compositionally biased region" description="Polar residues" evidence="8">
    <location>
        <begin position="1613"/>
        <end position="1624"/>
    </location>
</feature>
<feature type="domain" description="Kinesin motor" evidence="9">
    <location>
        <begin position="5"/>
        <end position="360"/>
    </location>
</feature>
<feature type="compositionally biased region" description="Basic and acidic residues" evidence="8">
    <location>
        <begin position="540"/>
        <end position="551"/>
    </location>
</feature>
<feature type="compositionally biased region" description="Basic and acidic residues" evidence="8">
    <location>
        <begin position="1159"/>
        <end position="1169"/>
    </location>
</feature>
<feature type="region of interest" description="Disordered" evidence="8">
    <location>
        <begin position="1343"/>
        <end position="1624"/>
    </location>
</feature>
<feature type="compositionally biased region" description="Basic and acidic residues" evidence="8">
    <location>
        <begin position="1052"/>
        <end position="1069"/>
    </location>
</feature>
<feature type="coiled-coil region" evidence="7">
    <location>
        <begin position="955"/>
        <end position="982"/>
    </location>
</feature>
<dbReference type="SMART" id="SM00129">
    <property type="entry name" value="KISc"/>
    <property type="match status" value="1"/>
</dbReference>
<comment type="caution">
    <text evidence="10">The sequence shown here is derived from an EMBL/GenBank/DDBJ whole genome shotgun (WGS) entry which is preliminary data.</text>
</comment>
<comment type="caution">
    <text evidence="6">Lacks conserved residue(s) required for the propagation of feature annotation.</text>
</comment>
<feature type="compositionally biased region" description="Polar residues" evidence="8">
    <location>
        <begin position="490"/>
        <end position="500"/>
    </location>
</feature>
<feature type="compositionally biased region" description="Low complexity" evidence="8">
    <location>
        <begin position="1423"/>
        <end position="1434"/>
    </location>
</feature>
<feature type="compositionally biased region" description="Polar residues" evidence="8">
    <location>
        <begin position="1475"/>
        <end position="1486"/>
    </location>
</feature>
<evidence type="ECO:0000313" key="11">
    <source>
        <dbReference type="Proteomes" id="UP000789901"/>
    </source>
</evidence>
<dbReference type="PROSITE" id="PS50067">
    <property type="entry name" value="KINESIN_MOTOR_2"/>
    <property type="match status" value="1"/>
</dbReference>
<feature type="region of interest" description="Disordered" evidence="8">
    <location>
        <begin position="831"/>
        <end position="857"/>
    </location>
</feature>
<keyword evidence="3" id="KW-0547">Nucleotide-binding</keyword>
<evidence type="ECO:0000256" key="2">
    <source>
        <dbReference type="ARBA" id="ARBA00022490"/>
    </source>
</evidence>
<dbReference type="SUPFAM" id="SSF52540">
    <property type="entry name" value="P-loop containing nucleoside triphosphate hydrolases"/>
    <property type="match status" value="1"/>
</dbReference>
<evidence type="ECO:0000259" key="9">
    <source>
        <dbReference type="PROSITE" id="PS50067"/>
    </source>
</evidence>
<feature type="region of interest" description="Disordered" evidence="8">
    <location>
        <begin position="624"/>
        <end position="669"/>
    </location>
</feature>
<feature type="compositionally biased region" description="Polar residues" evidence="8">
    <location>
        <begin position="1526"/>
        <end position="1546"/>
    </location>
</feature>
<feature type="compositionally biased region" description="Basic and acidic residues" evidence="8">
    <location>
        <begin position="1547"/>
        <end position="1559"/>
    </location>
</feature>
<organism evidence="10 11">
    <name type="scientific">Gigaspora margarita</name>
    <dbReference type="NCBI Taxonomy" id="4874"/>
    <lineage>
        <taxon>Eukaryota</taxon>
        <taxon>Fungi</taxon>
        <taxon>Fungi incertae sedis</taxon>
        <taxon>Mucoromycota</taxon>
        <taxon>Glomeromycotina</taxon>
        <taxon>Glomeromycetes</taxon>
        <taxon>Diversisporales</taxon>
        <taxon>Gigasporaceae</taxon>
        <taxon>Gigaspora</taxon>
    </lineage>
</organism>
<comment type="similarity">
    <text evidence="6">Belongs to the TRAFAC class myosin-kinesin ATPase superfamily. Kinesin family.</text>
</comment>
<evidence type="ECO:0000256" key="5">
    <source>
        <dbReference type="ARBA" id="ARBA00023054"/>
    </source>
</evidence>
<feature type="compositionally biased region" description="Polar residues" evidence="8">
    <location>
        <begin position="1572"/>
        <end position="1584"/>
    </location>
</feature>
<dbReference type="InterPro" id="IPR036961">
    <property type="entry name" value="Kinesin_motor_dom_sf"/>
</dbReference>
<feature type="compositionally biased region" description="Polar residues" evidence="8">
    <location>
        <begin position="1216"/>
        <end position="1301"/>
    </location>
</feature>
<dbReference type="Pfam" id="PF25764">
    <property type="entry name" value="KIF21A_4th"/>
    <property type="match status" value="1"/>
</dbReference>
<dbReference type="PANTHER" id="PTHR47969">
    <property type="entry name" value="CHROMOSOME-ASSOCIATED KINESIN KIF4A-RELATED"/>
    <property type="match status" value="1"/>
</dbReference>
<feature type="compositionally biased region" description="Low complexity" evidence="8">
    <location>
        <begin position="639"/>
        <end position="653"/>
    </location>
</feature>
<feature type="compositionally biased region" description="Polar residues" evidence="8">
    <location>
        <begin position="660"/>
        <end position="669"/>
    </location>
</feature>
<feature type="region of interest" description="Disordered" evidence="8">
    <location>
        <begin position="1040"/>
        <end position="1072"/>
    </location>
</feature>
<feature type="region of interest" description="Disordered" evidence="8">
    <location>
        <begin position="1216"/>
        <end position="1331"/>
    </location>
</feature>
<dbReference type="PROSITE" id="PS00411">
    <property type="entry name" value="KINESIN_MOTOR_1"/>
    <property type="match status" value="1"/>
</dbReference>
<dbReference type="InterPro" id="IPR027640">
    <property type="entry name" value="Kinesin-like_fam"/>
</dbReference>
<evidence type="ECO:0000256" key="6">
    <source>
        <dbReference type="PROSITE-ProRule" id="PRU00283"/>
    </source>
</evidence>
<dbReference type="Pfam" id="PF00225">
    <property type="entry name" value="Kinesin"/>
    <property type="match status" value="1"/>
</dbReference>
<evidence type="ECO:0000313" key="10">
    <source>
        <dbReference type="EMBL" id="CAG8489476.1"/>
    </source>
</evidence>
<dbReference type="Gene3D" id="3.40.850.10">
    <property type="entry name" value="Kinesin motor domain"/>
    <property type="match status" value="1"/>
</dbReference>
<evidence type="ECO:0000256" key="4">
    <source>
        <dbReference type="ARBA" id="ARBA00022840"/>
    </source>
</evidence>
<keyword evidence="4" id="KW-0067">ATP-binding</keyword>
<keyword evidence="5 7" id="KW-0175">Coiled coil</keyword>
<comment type="subcellular location">
    <subcellularLocation>
        <location evidence="1">Cytoplasm</location>
    </subcellularLocation>
</comment>
<feature type="region of interest" description="Disordered" evidence="8">
    <location>
        <begin position="490"/>
        <end position="551"/>
    </location>
</feature>
<dbReference type="PANTHER" id="PTHR47969:SF15">
    <property type="entry name" value="CHROMOSOME-ASSOCIATED KINESIN KIF4A-RELATED"/>
    <property type="match status" value="1"/>
</dbReference>